<evidence type="ECO:0000256" key="10">
    <source>
        <dbReference type="RuleBase" id="RU004387"/>
    </source>
</evidence>
<organism evidence="11 12">
    <name type="scientific">SAR92 bacterium BACL26 MAG-121220-bin70</name>
    <dbReference type="NCBI Taxonomy" id="1655626"/>
    <lineage>
        <taxon>Bacteria</taxon>
        <taxon>Pseudomonadati</taxon>
        <taxon>Pseudomonadota</taxon>
        <taxon>Gammaproteobacteria</taxon>
        <taxon>Cellvibrionales</taxon>
        <taxon>Porticoccaceae</taxon>
        <taxon>SAR92 clade</taxon>
    </lineage>
</organism>
<evidence type="ECO:0000256" key="7">
    <source>
        <dbReference type="ARBA" id="ARBA00022833"/>
    </source>
</evidence>
<keyword evidence="3 9" id="KW-0031">Aminopeptidase</keyword>
<dbReference type="GO" id="GO:0004177">
    <property type="term" value="F:aminopeptidase activity"/>
    <property type="evidence" value="ECO:0007669"/>
    <property type="project" value="UniProtKB-KW"/>
</dbReference>
<dbReference type="CDD" id="cd05658">
    <property type="entry name" value="M18_DAP"/>
    <property type="match status" value="1"/>
</dbReference>
<evidence type="ECO:0000313" key="11">
    <source>
        <dbReference type="EMBL" id="KRO91695.1"/>
    </source>
</evidence>
<comment type="cofactor">
    <cofactor evidence="1 10">
        <name>Zn(2+)</name>
        <dbReference type="ChEBI" id="CHEBI:29105"/>
    </cofactor>
</comment>
<proteinExistence type="inferred from homology"/>
<dbReference type="GO" id="GO:0006508">
    <property type="term" value="P:proteolysis"/>
    <property type="evidence" value="ECO:0007669"/>
    <property type="project" value="UniProtKB-KW"/>
</dbReference>
<reference evidence="11 12" key="1">
    <citation type="submission" date="2015-10" db="EMBL/GenBank/DDBJ databases">
        <title>Metagenome-Assembled Genomes uncover a global brackish microbiome.</title>
        <authorList>
            <person name="Hugerth L.W."/>
            <person name="Larsson J."/>
            <person name="Alneberg J."/>
            <person name="Lindh M.V."/>
            <person name="Legrand C."/>
            <person name="Pinhassi J."/>
            <person name="Andersson A.F."/>
        </authorList>
    </citation>
    <scope>NUCLEOTIDE SEQUENCE [LARGE SCALE GENOMIC DNA]</scope>
    <source>
        <strain evidence="11">BACL26 MAG-121220-bin70</strain>
    </source>
</reference>
<name>A0A0R2TX05_9GAMM</name>
<sequence length="419" mass="45352">MTIQDHDSFNADLVEFLDASPTPFHAVLSMGKMLLKAGFTELNESVEWTLEAGNKHFVTRNGSSIIAFVVGHDDLVTNGIRLVGAHTDSPCLMVKPQPEIDSHGYFQLGVEVYGGALLNPWFDRDLSIAGRVVYKNSKNQLKQKLVDFKTAVATIPSLAIHLDRDANNDHSINAQTDIIPILMLGNEGSVCESDTPQSFRELLRERFLAESDDVLDYELCLYDTQPAAVIGLKREFIASARLDNLLSCFAAAQAMIGANAAHTCLLVCNDHEEVGSVSAVGADGPFLENIVGRLSGDQSASVTSRIINRSLMISCDNAHAAHPNFPDKHDSEHLPKLNGGPVVKVNVKQRYATTSLTSSLFRQICAELEIPVQTFVSRNDLGCGSTIGPVASARIGVPTLDVGIPQLAMHSCREMTGAD</sequence>
<evidence type="ECO:0000256" key="1">
    <source>
        <dbReference type="ARBA" id="ARBA00001947"/>
    </source>
</evidence>
<evidence type="ECO:0000256" key="5">
    <source>
        <dbReference type="ARBA" id="ARBA00022723"/>
    </source>
</evidence>
<evidence type="ECO:0000256" key="2">
    <source>
        <dbReference type="ARBA" id="ARBA00008290"/>
    </source>
</evidence>
<dbReference type="FunFam" id="2.30.250.10:FF:000003">
    <property type="entry name" value="Probable M18 family aminopeptidase 2"/>
    <property type="match status" value="1"/>
</dbReference>
<dbReference type="PANTHER" id="PTHR28570">
    <property type="entry name" value="ASPARTYL AMINOPEPTIDASE"/>
    <property type="match status" value="1"/>
</dbReference>
<gene>
    <name evidence="11" type="ORF">ABS24_01060</name>
</gene>
<dbReference type="InterPro" id="IPR001948">
    <property type="entry name" value="Peptidase_M18"/>
</dbReference>
<evidence type="ECO:0000256" key="9">
    <source>
        <dbReference type="RuleBase" id="RU004386"/>
    </source>
</evidence>
<dbReference type="EC" id="3.4.11.-" evidence="10"/>
<comment type="similarity">
    <text evidence="2 9">Belongs to the peptidase M18 family.</text>
</comment>
<dbReference type="PANTHER" id="PTHR28570:SF3">
    <property type="entry name" value="ASPARTYL AMINOPEPTIDASE"/>
    <property type="match status" value="1"/>
</dbReference>
<dbReference type="EMBL" id="LICA01000444">
    <property type="protein sequence ID" value="KRO91695.1"/>
    <property type="molecule type" value="Genomic_DNA"/>
</dbReference>
<dbReference type="InterPro" id="IPR023358">
    <property type="entry name" value="Peptidase_M18_dom2"/>
</dbReference>
<protein>
    <recommendedName>
        <fullName evidence="10">M18 family aminopeptidase</fullName>
        <ecNumber evidence="10">3.4.11.-</ecNumber>
    </recommendedName>
</protein>
<dbReference type="PRINTS" id="PR00932">
    <property type="entry name" value="AMINO1PTASE"/>
</dbReference>
<accession>A0A0R2TX05</accession>
<evidence type="ECO:0000256" key="8">
    <source>
        <dbReference type="ARBA" id="ARBA00023049"/>
    </source>
</evidence>
<keyword evidence="5 9" id="KW-0479">Metal-binding</keyword>
<keyword evidence="7 9" id="KW-0862">Zinc</keyword>
<dbReference type="SUPFAM" id="SSF53187">
    <property type="entry name" value="Zn-dependent exopeptidases"/>
    <property type="match status" value="1"/>
</dbReference>
<evidence type="ECO:0000256" key="6">
    <source>
        <dbReference type="ARBA" id="ARBA00022801"/>
    </source>
</evidence>
<dbReference type="NCBIfam" id="NF002759">
    <property type="entry name" value="PRK02813.1"/>
    <property type="match status" value="1"/>
</dbReference>
<keyword evidence="8 9" id="KW-0482">Metalloprotease</keyword>
<evidence type="ECO:0000256" key="3">
    <source>
        <dbReference type="ARBA" id="ARBA00022438"/>
    </source>
</evidence>
<evidence type="ECO:0000256" key="4">
    <source>
        <dbReference type="ARBA" id="ARBA00022670"/>
    </source>
</evidence>
<dbReference type="Gene3D" id="3.40.630.10">
    <property type="entry name" value="Zn peptidases"/>
    <property type="match status" value="1"/>
</dbReference>
<dbReference type="GO" id="GO:0005737">
    <property type="term" value="C:cytoplasm"/>
    <property type="evidence" value="ECO:0007669"/>
    <property type="project" value="UniProtKB-ARBA"/>
</dbReference>
<dbReference type="Gene3D" id="2.30.250.10">
    <property type="entry name" value="Aminopeptidase i, Domain 2"/>
    <property type="match status" value="1"/>
</dbReference>
<comment type="caution">
    <text evidence="11">The sequence shown here is derived from an EMBL/GenBank/DDBJ whole genome shotgun (WGS) entry which is preliminary data.</text>
</comment>
<dbReference type="SUPFAM" id="SSF101821">
    <property type="entry name" value="Aminopeptidase/glucanase lid domain"/>
    <property type="match status" value="1"/>
</dbReference>
<feature type="non-terminal residue" evidence="11">
    <location>
        <position position="419"/>
    </location>
</feature>
<dbReference type="Proteomes" id="UP000051213">
    <property type="component" value="Unassembled WGS sequence"/>
</dbReference>
<keyword evidence="6 9" id="KW-0378">Hydrolase</keyword>
<dbReference type="GO" id="GO:0008270">
    <property type="term" value="F:zinc ion binding"/>
    <property type="evidence" value="ECO:0007669"/>
    <property type="project" value="InterPro"/>
</dbReference>
<dbReference type="GO" id="GO:0008237">
    <property type="term" value="F:metallopeptidase activity"/>
    <property type="evidence" value="ECO:0007669"/>
    <property type="project" value="UniProtKB-KW"/>
</dbReference>
<evidence type="ECO:0000313" key="12">
    <source>
        <dbReference type="Proteomes" id="UP000051213"/>
    </source>
</evidence>
<keyword evidence="4 9" id="KW-0645">Protease</keyword>
<dbReference type="AlphaFoldDB" id="A0A0R2TX05"/>
<dbReference type="Pfam" id="PF02127">
    <property type="entry name" value="Peptidase_M18"/>
    <property type="match status" value="1"/>
</dbReference>